<dbReference type="EMBL" id="KZ994749">
    <property type="protein sequence ID" value="RKO92164.1"/>
    <property type="molecule type" value="Genomic_DNA"/>
</dbReference>
<proteinExistence type="predicted"/>
<dbReference type="Proteomes" id="UP000269721">
    <property type="component" value="Unassembled WGS sequence"/>
</dbReference>
<protein>
    <submittedName>
        <fullName evidence="1">Uncharacterized protein</fullName>
    </submittedName>
</protein>
<gene>
    <name evidence="1" type="ORF">BDK51DRAFT_38173</name>
</gene>
<accession>A0A4P9WHF5</accession>
<keyword evidence="2" id="KW-1185">Reference proteome</keyword>
<name>A0A4P9WHF5_9FUNG</name>
<organism evidence="1 2">
    <name type="scientific">Blyttiomyces helicus</name>
    <dbReference type="NCBI Taxonomy" id="388810"/>
    <lineage>
        <taxon>Eukaryota</taxon>
        <taxon>Fungi</taxon>
        <taxon>Fungi incertae sedis</taxon>
        <taxon>Chytridiomycota</taxon>
        <taxon>Chytridiomycota incertae sedis</taxon>
        <taxon>Chytridiomycetes</taxon>
        <taxon>Chytridiomycetes incertae sedis</taxon>
        <taxon>Blyttiomyces</taxon>
    </lineage>
</organism>
<reference evidence="2" key="1">
    <citation type="journal article" date="2018" name="Nat. Microbiol.">
        <title>Leveraging single-cell genomics to expand the fungal tree of life.</title>
        <authorList>
            <person name="Ahrendt S.R."/>
            <person name="Quandt C.A."/>
            <person name="Ciobanu D."/>
            <person name="Clum A."/>
            <person name="Salamov A."/>
            <person name="Andreopoulos B."/>
            <person name="Cheng J.F."/>
            <person name="Woyke T."/>
            <person name="Pelin A."/>
            <person name="Henrissat B."/>
            <person name="Reynolds N.K."/>
            <person name="Benny G.L."/>
            <person name="Smith M.E."/>
            <person name="James T.Y."/>
            <person name="Grigoriev I.V."/>
        </authorList>
    </citation>
    <scope>NUCLEOTIDE SEQUENCE [LARGE SCALE GENOMIC DNA]</scope>
</reference>
<evidence type="ECO:0000313" key="1">
    <source>
        <dbReference type="EMBL" id="RKO92164.1"/>
    </source>
</evidence>
<evidence type="ECO:0000313" key="2">
    <source>
        <dbReference type="Proteomes" id="UP000269721"/>
    </source>
</evidence>
<dbReference type="AlphaFoldDB" id="A0A4P9WHF5"/>
<sequence>MLPTRYRLLQLPRAFDVMNFFFVLILSNAGTKCLTFRWDANAGAASLPEPTPRCVEGELRGTVPQPGSEGGSYTLVGANADLSFPTFTSPRRHGSGDIVPPSPVCPILPRFVYSHEEAVNRICGKSSLMRTGDTNPAPGAINIKHSFDGSNSGFLCMGHGPSYFAPPKVSQGVSTKISEHPLDANEGITSEPQTPGSWFPAPDAWKASKHIADNVPFILRSWMEATVHQGVGVARCTVQPLLTCACPYSVF</sequence>